<reference evidence="2" key="1">
    <citation type="journal article" date="2019" name="Int. J. Syst. Evol. Microbiol.">
        <title>The Global Catalogue of Microorganisms (GCM) 10K type strain sequencing project: providing services to taxonomists for standard genome sequencing and annotation.</title>
        <authorList>
            <consortium name="The Broad Institute Genomics Platform"/>
            <consortium name="The Broad Institute Genome Sequencing Center for Infectious Disease"/>
            <person name="Wu L."/>
            <person name="Ma J."/>
        </authorList>
    </citation>
    <scope>NUCLEOTIDE SEQUENCE [LARGE SCALE GENOMIC DNA]</scope>
    <source>
        <strain evidence="2">JCM 16904</strain>
    </source>
</reference>
<dbReference type="EMBL" id="BAAAZP010000072">
    <property type="protein sequence ID" value="GAA3668676.1"/>
    <property type="molecule type" value="Genomic_DNA"/>
</dbReference>
<name>A0ABP7BVH6_9ACTN</name>
<accession>A0ABP7BVH6</accession>
<sequence>MPGAVAAATWPCAADAAPAGLAIASAVPVIASAAASRVMFIPVTPSLRWA</sequence>
<comment type="caution">
    <text evidence="1">The sequence shown here is derived from an EMBL/GenBank/DDBJ whole genome shotgun (WGS) entry which is preliminary data.</text>
</comment>
<evidence type="ECO:0000313" key="2">
    <source>
        <dbReference type="Proteomes" id="UP001500902"/>
    </source>
</evidence>
<evidence type="ECO:0000313" key="1">
    <source>
        <dbReference type="EMBL" id="GAA3668676.1"/>
    </source>
</evidence>
<gene>
    <name evidence="1" type="ORF">GCM10022224_036040</name>
</gene>
<protein>
    <submittedName>
        <fullName evidence="1">Uncharacterized protein</fullName>
    </submittedName>
</protein>
<proteinExistence type="predicted"/>
<keyword evidence="2" id="KW-1185">Reference proteome</keyword>
<dbReference type="Proteomes" id="UP001500902">
    <property type="component" value="Unassembled WGS sequence"/>
</dbReference>
<organism evidence="1 2">
    <name type="scientific">Nonomuraea antimicrobica</name>
    <dbReference type="NCBI Taxonomy" id="561173"/>
    <lineage>
        <taxon>Bacteria</taxon>
        <taxon>Bacillati</taxon>
        <taxon>Actinomycetota</taxon>
        <taxon>Actinomycetes</taxon>
        <taxon>Streptosporangiales</taxon>
        <taxon>Streptosporangiaceae</taxon>
        <taxon>Nonomuraea</taxon>
    </lineage>
</organism>